<reference evidence="1 2" key="1">
    <citation type="submission" date="2020-04" db="EMBL/GenBank/DDBJ databases">
        <title>Chromosome-level genome assembly of a cyprinid fish Onychostoma macrolepis by integration of Nanopore Sequencing, Bionano and Hi-C technology.</title>
        <authorList>
            <person name="Wang D."/>
        </authorList>
    </citation>
    <scope>NUCLEOTIDE SEQUENCE [LARGE SCALE GENOMIC DNA]</scope>
    <source>
        <strain evidence="1">SWU-2019</strain>
        <tissue evidence="1">Muscle</tissue>
    </source>
</reference>
<sequence length="77" mass="7900">MEVDLVYVVPDIPTIAQGDALSASLPGPLDVSVPRVVEPAEIEAGGGIGSLPVPEPTARGNERVVPSPGVEVEVCVW</sequence>
<protein>
    <submittedName>
        <fullName evidence="1">Uncharacterized protein</fullName>
    </submittedName>
</protein>
<dbReference type="Proteomes" id="UP000579812">
    <property type="component" value="Unassembled WGS sequence"/>
</dbReference>
<evidence type="ECO:0000313" key="2">
    <source>
        <dbReference type="Proteomes" id="UP000579812"/>
    </source>
</evidence>
<keyword evidence="2" id="KW-1185">Reference proteome</keyword>
<dbReference type="EMBL" id="JAAMOB010000029">
    <property type="protein sequence ID" value="KAF4094666.1"/>
    <property type="molecule type" value="Genomic_DNA"/>
</dbReference>
<name>A0A7J6BIB8_9TELE</name>
<dbReference type="AlphaFoldDB" id="A0A7J6BIB8"/>
<gene>
    <name evidence="1" type="ORF">G5714_024669</name>
</gene>
<organism evidence="1 2">
    <name type="scientific">Onychostoma macrolepis</name>
    <dbReference type="NCBI Taxonomy" id="369639"/>
    <lineage>
        <taxon>Eukaryota</taxon>
        <taxon>Metazoa</taxon>
        <taxon>Chordata</taxon>
        <taxon>Craniata</taxon>
        <taxon>Vertebrata</taxon>
        <taxon>Euteleostomi</taxon>
        <taxon>Actinopterygii</taxon>
        <taxon>Neopterygii</taxon>
        <taxon>Teleostei</taxon>
        <taxon>Ostariophysi</taxon>
        <taxon>Cypriniformes</taxon>
        <taxon>Cyprinidae</taxon>
        <taxon>Acrossocheilinae</taxon>
        <taxon>Onychostoma</taxon>
    </lineage>
</organism>
<proteinExistence type="predicted"/>
<comment type="caution">
    <text evidence="1">The sequence shown here is derived from an EMBL/GenBank/DDBJ whole genome shotgun (WGS) entry which is preliminary data.</text>
</comment>
<evidence type="ECO:0000313" key="1">
    <source>
        <dbReference type="EMBL" id="KAF4094666.1"/>
    </source>
</evidence>
<accession>A0A7J6BIB8</accession>